<gene>
    <name evidence="1" type="ORF">ENSA5_47330</name>
</gene>
<dbReference type="PROSITE" id="PS51257">
    <property type="entry name" value="PROKAR_LIPOPROTEIN"/>
    <property type="match status" value="1"/>
</dbReference>
<evidence type="ECO:0000313" key="1">
    <source>
        <dbReference type="EMBL" id="PRP92820.1"/>
    </source>
</evidence>
<organism evidence="1 2">
    <name type="scientific">Enhygromyxa salina</name>
    <dbReference type="NCBI Taxonomy" id="215803"/>
    <lineage>
        <taxon>Bacteria</taxon>
        <taxon>Pseudomonadati</taxon>
        <taxon>Myxococcota</taxon>
        <taxon>Polyangia</taxon>
        <taxon>Nannocystales</taxon>
        <taxon>Nannocystaceae</taxon>
        <taxon>Enhygromyxa</taxon>
    </lineage>
</organism>
<reference evidence="1 2" key="1">
    <citation type="submission" date="2018-03" db="EMBL/GenBank/DDBJ databases">
        <title>Draft Genome Sequences of the Obligatory Marine Myxobacteria Enhygromyxa salina SWB005.</title>
        <authorList>
            <person name="Poehlein A."/>
            <person name="Moghaddam J.A."/>
            <person name="Harms H."/>
            <person name="Alanjari M."/>
            <person name="Koenig G.M."/>
            <person name="Daniel R."/>
            <person name="Schaeberle T.F."/>
        </authorList>
    </citation>
    <scope>NUCLEOTIDE SEQUENCE [LARGE SCALE GENOMIC DNA]</scope>
    <source>
        <strain evidence="1 2">SWB005</strain>
    </source>
</reference>
<comment type="caution">
    <text evidence="1">The sequence shown here is derived from an EMBL/GenBank/DDBJ whole genome shotgun (WGS) entry which is preliminary data.</text>
</comment>
<evidence type="ECO:0000313" key="2">
    <source>
        <dbReference type="Proteomes" id="UP000237968"/>
    </source>
</evidence>
<dbReference type="RefSeq" id="WP_106393985.1">
    <property type="nucleotide sequence ID" value="NZ_PVNK01000204.1"/>
</dbReference>
<dbReference type="AlphaFoldDB" id="A0A2S9XJA7"/>
<dbReference type="Proteomes" id="UP000237968">
    <property type="component" value="Unassembled WGS sequence"/>
</dbReference>
<name>A0A2S9XJA7_9BACT</name>
<accession>A0A2S9XJA7</accession>
<sequence>MARIAAGVGLGVALALLGCRREHKGEDAREQAIEAAPTSAQPEPVDAAEPELGAYLEGALIEASCDTTTLARLARSLPRPSPTRSPLVGVFGGIVDAFIGDPGARLDALGLRRDAQVRVSIRALDGRAAAVRKLLGELAGDAEPKPELLARLSSEGRTLGVHLRASLPTRDRARLLRALALLTVTDDDLGMWADACESLARVALCSGRPRLLLWARAEGEDRVRVDGVYLFYEGAEAADLDRALARADRWPGRTDAPEFDDPRRRAAASPAPLEILIHAGPTLALLEAEALADAVVAFGGGTDQPFEYPVYLDRERALRELYPEQRVFDGLGLALGYDDDRLTLGLRWLEAARPSRSLAELFAPIVERGTLPVVHGDCEAAQACVRIGGLSSMARFVPLAQGAFADSTGVTRVLRQAGERGQILLGLSSWPNLLGTAGAIATQDQGILGRAQSALLGDSFGLGLFLLELGDDPAASVGERWVGYLRVGPEVLAAVRPLATLAGISPHPVELAGVEAAVERASYDEVSMYLVDEHARPGGFGGWLLAADADERVRWLLETPREASSVHELELVWYLRVAALGPIAAREELAYSEDPPVREWLDGRSLELRARFTAEGPRVELELGDAGQ</sequence>
<dbReference type="EMBL" id="PVNK01000204">
    <property type="protein sequence ID" value="PRP92820.1"/>
    <property type="molecule type" value="Genomic_DNA"/>
</dbReference>
<protein>
    <submittedName>
        <fullName evidence="1">Uncharacterized protein</fullName>
    </submittedName>
</protein>
<keyword evidence="2" id="KW-1185">Reference proteome</keyword>
<dbReference type="OrthoDB" id="9818245at2"/>
<proteinExistence type="predicted"/>